<dbReference type="GO" id="GO:0016788">
    <property type="term" value="F:hydrolase activity, acting on ester bonds"/>
    <property type="evidence" value="ECO:0007669"/>
    <property type="project" value="UniProtKB-UniRule"/>
</dbReference>
<dbReference type="EMBL" id="WWCU01000024">
    <property type="protein sequence ID" value="MYN09538.1"/>
    <property type="molecule type" value="Genomic_DNA"/>
</dbReference>
<dbReference type="PANTHER" id="PTHR33317:SF4">
    <property type="entry name" value="POLYNUCLEOTIDYL TRANSFERASE, RIBONUCLEASE H-LIKE SUPERFAMILY PROTEIN"/>
    <property type="match status" value="1"/>
</dbReference>
<evidence type="ECO:0000256" key="4">
    <source>
        <dbReference type="ARBA" id="ARBA00022801"/>
    </source>
</evidence>
<comment type="caution">
    <text evidence="7">The sequence shown here is derived from an EMBL/GenBank/DDBJ whole genome shotgun (WGS) entry which is preliminary data.</text>
</comment>
<keyword evidence="2 5" id="KW-0690">Ribosome biogenesis</keyword>
<comment type="subcellular location">
    <subcellularLocation>
        <location evidence="5">Cytoplasm</location>
    </subcellularLocation>
</comment>
<keyword evidence="1 5" id="KW-0963">Cytoplasm</keyword>
<gene>
    <name evidence="7" type="primary">ruvX</name>
    <name evidence="7" type="ORF">GTP77_19630</name>
</gene>
<comment type="similarity">
    <text evidence="5">Belongs to the YqgF HJR family.</text>
</comment>
<dbReference type="PANTHER" id="PTHR33317">
    <property type="entry name" value="POLYNUCLEOTIDYL TRANSFERASE, RIBONUCLEASE H-LIKE SUPERFAMILY PROTEIN"/>
    <property type="match status" value="1"/>
</dbReference>
<keyword evidence="8" id="KW-1185">Reference proteome</keyword>
<dbReference type="Pfam" id="PF03652">
    <property type="entry name" value="RuvX"/>
    <property type="match status" value="1"/>
</dbReference>
<evidence type="ECO:0000256" key="3">
    <source>
        <dbReference type="ARBA" id="ARBA00022722"/>
    </source>
</evidence>
<dbReference type="AlphaFoldDB" id="A0A7X4KNR9"/>
<keyword evidence="4 5" id="KW-0378">Hydrolase</keyword>
<dbReference type="EC" id="3.1.-.-" evidence="5"/>
<evidence type="ECO:0000256" key="1">
    <source>
        <dbReference type="ARBA" id="ARBA00022490"/>
    </source>
</evidence>
<dbReference type="SMART" id="SM00732">
    <property type="entry name" value="YqgFc"/>
    <property type="match status" value="1"/>
</dbReference>
<dbReference type="GO" id="GO:0005829">
    <property type="term" value="C:cytosol"/>
    <property type="evidence" value="ECO:0007669"/>
    <property type="project" value="TreeGrafter"/>
</dbReference>
<sequence>MSVEKLDTILGFDFGIKRIGVAIGNSVLRTASPLAVISSIGNDARFGEIAALIQQWEPTLFVVGLPSHPDGTAHDMTARCRKFANQLHGRFSLPVVLVDERYSSAVISAKRGEVIDDRAASIILQQYFDEYVPSN</sequence>
<dbReference type="RefSeq" id="WP_161073880.1">
    <property type="nucleotide sequence ID" value="NZ_CP086370.1"/>
</dbReference>
<evidence type="ECO:0000313" key="8">
    <source>
        <dbReference type="Proteomes" id="UP000450676"/>
    </source>
</evidence>
<keyword evidence="3 5" id="KW-0540">Nuclease</keyword>
<dbReference type="Proteomes" id="UP000450676">
    <property type="component" value="Unassembled WGS sequence"/>
</dbReference>
<dbReference type="CDD" id="cd16964">
    <property type="entry name" value="YqgF"/>
    <property type="match status" value="1"/>
</dbReference>
<organism evidence="7 8">
    <name type="scientific">Pseudoduganella aquatica</name>
    <dbReference type="NCBI Taxonomy" id="2660641"/>
    <lineage>
        <taxon>Bacteria</taxon>
        <taxon>Pseudomonadati</taxon>
        <taxon>Pseudomonadota</taxon>
        <taxon>Betaproteobacteria</taxon>
        <taxon>Burkholderiales</taxon>
        <taxon>Oxalobacteraceae</taxon>
        <taxon>Telluria group</taxon>
        <taxon>Pseudoduganella</taxon>
    </lineage>
</organism>
<feature type="domain" description="YqgF/RNase H-like" evidence="6">
    <location>
        <begin position="7"/>
        <end position="107"/>
    </location>
</feature>
<dbReference type="InterPro" id="IPR037027">
    <property type="entry name" value="YqgF/RNaseH-like_dom_sf"/>
</dbReference>
<dbReference type="GO" id="GO:0004518">
    <property type="term" value="F:nuclease activity"/>
    <property type="evidence" value="ECO:0007669"/>
    <property type="project" value="UniProtKB-KW"/>
</dbReference>
<evidence type="ECO:0000313" key="7">
    <source>
        <dbReference type="EMBL" id="MYN09538.1"/>
    </source>
</evidence>
<dbReference type="SUPFAM" id="SSF53098">
    <property type="entry name" value="Ribonuclease H-like"/>
    <property type="match status" value="1"/>
</dbReference>
<evidence type="ECO:0000259" key="6">
    <source>
        <dbReference type="SMART" id="SM00732"/>
    </source>
</evidence>
<name>A0A7X4KNR9_9BURK</name>
<dbReference type="NCBIfam" id="TIGR00250">
    <property type="entry name" value="RNAse_H_YqgF"/>
    <property type="match status" value="1"/>
</dbReference>
<evidence type="ECO:0000256" key="2">
    <source>
        <dbReference type="ARBA" id="ARBA00022517"/>
    </source>
</evidence>
<dbReference type="InterPro" id="IPR006641">
    <property type="entry name" value="YqgF/RNaseH-like_dom"/>
</dbReference>
<dbReference type="InterPro" id="IPR012337">
    <property type="entry name" value="RNaseH-like_sf"/>
</dbReference>
<accession>A0A7X4KNR9</accession>
<dbReference type="Gene3D" id="3.30.420.140">
    <property type="entry name" value="YqgF/RNase H-like domain"/>
    <property type="match status" value="1"/>
</dbReference>
<protein>
    <recommendedName>
        <fullName evidence="5">Putative pre-16S rRNA nuclease</fullName>
        <ecNumber evidence="5">3.1.-.-</ecNumber>
    </recommendedName>
</protein>
<dbReference type="HAMAP" id="MF_00651">
    <property type="entry name" value="Nuclease_YqgF"/>
    <property type="match status" value="1"/>
</dbReference>
<dbReference type="InterPro" id="IPR005227">
    <property type="entry name" value="YqgF"/>
</dbReference>
<dbReference type="GO" id="GO:0000967">
    <property type="term" value="P:rRNA 5'-end processing"/>
    <property type="evidence" value="ECO:0007669"/>
    <property type="project" value="UniProtKB-UniRule"/>
</dbReference>
<reference evidence="7 8" key="1">
    <citation type="submission" date="2019-12" db="EMBL/GenBank/DDBJ databases">
        <title>Novel species isolated from a subtropical stream in China.</title>
        <authorList>
            <person name="Lu H."/>
        </authorList>
    </citation>
    <scope>NUCLEOTIDE SEQUENCE [LARGE SCALE GENOMIC DNA]</scope>
    <source>
        <strain evidence="7 8">FT127W</strain>
    </source>
</reference>
<proteinExistence type="inferred from homology"/>
<comment type="function">
    <text evidence="5">Could be a nuclease involved in processing of the 5'-end of pre-16S rRNA.</text>
</comment>
<evidence type="ECO:0000256" key="5">
    <source>
        <dbReference type="HAMAP-Rule" id="MF_00651"/>
    </source>
</evidence>